<sequence length="40" mass="4959">MRGRRRFDKRSASENHILNGKTGKIQRYIYREKLHTFHTR</sequence>
<proteinExistence type="predicted"/>
<reference evidence="1" key="1">
    <citation type="submission" date="2020-02" db="EMBL/GenBank/DDBJ databases">
        <authorList>
            <person name="Qin S."/>
            <person name="Li L."/>
        </authorList>
    </citation>
    <scope>NUCLEOTIDE SEQUENCE</scope>
    <source>
        <strain evidence="1">KP18-3-8</strain>
        <plasmid evidence="1">pKP18-3-8_COL</plasmid>
    </source>
</reference>
<evidence type="ECO:0000313" key="1">
    <source>
        <dbReference type="EMBL" id="QIK04658.1"/>
    </source>
</evidence>
<accession>A0A6G7SNA8</accession>
<geneLocation type="plasmid" evidence="1">
    <name>pKP18-3-8_COL</name>
</geneLocation>
<protein>
    <submittedName>
        <fullName evidence="1">Uncharacterized protein</fullName>
    </submittedName>
</protein>
<dbReference type="EMBL" id="MT035877">
    <property type="protein sequence ID" value="QIK04658.1"/>
    <property type="molecule type" value="Genomic_DNA"/>
</dbReference>
<name>A0A6G7SNA8_KLEPN</name>
<keyword evidence="1" id="KW-0614">Plasmid</keyword>
<organism evidence="1">
    <name type="scientific">Klebsiella pneumoniae</name>
    <dbReference type="NCBI Taxonomy" id="573"/>
    <lineage>
        <taxon>Bacteria</taxon>
        <taxon>Pseudomonadati</taxon>
        <taxon>Pseudomonadota</taxon>
        <taxon>Gammaproteobacteria</taxon>
        <taxon>Enterobacterales</taxon>
        <taxon>Enterobacteriaceae</taxon>
        <taxon>Klebsiella/Raoultella group</taxon>
        <taxon>Klebsiella</taxon>
        <taxon>Klebsiella pneumoniae complex</taxon>
    </lineage>
</organism>
<dbReference type="AlphaFoldDB" id="A0A6G7SNA8"/>